<name>A0AAV4FDM8_9GAST</name>
<keyword evidence="1" id="KW-0732">Signal</keyword>
<gene>
    <name evidence="2" type="ORF">ElyMa_005669500</name>
</gene>
<dbReference type="EMBL" id="BMAT01011349">
    <property type="protein sequence ID" value="GFR71079.1"/>
    <property type="molecule type" value="Genomic_DNA"/>
</dbReference>
<keyword evidence="3" id="KW-1185">Reference proteome</keyword>
<dbReference type="AlphaFoldDB" id="A0AAV4FDM8"/>
<reference evidence="2 3" key="1">
    <citation type="journal article" date="2021" name="Elife">
        <title>Chloroplast acquisition without the gene transfer in kleptoplastic sea slugs, Plakobranchus ocellatus.</title>
        <authorList>
            <person name="Maeda T."/>
            <person name="Takahashi S."/>
            <person name="Yoshida T."/>
            <person name="Shimamura S."/>
            <person name="Takaki Y."/>
            <person name="Nagai Y."/>
            <person name="Toyoda A."/>
            <person name="Suzuki Y."/>
            <person name="Arimoto A."/>
            <person name="Ishii H."/>
            <person name="Satoh N."/>
            <person name="Nishiyama T."/>
            <person name="Hasebe M."/>
            <person name="Maruyama T."/>
            <person name="Minagawa J."/>
            <person name="Obokata J."/>
            <person name="Shigenobu S."/>
        </authorList>
    </citation>
    <scope>NUCLEOTIDE SEQUENCE [LARGE SCALE GENOMIC DNA]</scope>
</reference>
<accession>A0AAV4FDM8</accession>
<evidence type="ECO:0000313" key="3">
    <source>
        <dbReference type="Proteomes" id="UP000762676"/>
    </source>
</evidence>
<evidence type="ECO:0000256" key="1">
    <source>
        <dbReference type="SAM" id="SignalP"/>
    </source>
</evidence>
<protein>
    <recommendedName>
        <fullName evidence="4">EGF-like domain-containing protein</fullName>
    </recommendedName>
</protein>
<comment type="caution">
    <text evidence="2">The sequence shown here is derived from an EMBL/GenBank/DDBJ whole genome shotgun (WGS) entry which is preliminary data.</text>
</comment>
<organism evidence="2 3">
    <name type="scientific">Elysia marginata</name>
    <dbReference type="NCBI Taxonomy" id="1093978"/>
    <lineage>
        <taxon>Eukaryota</taxon>
        <taxon>Metazoa</taxon>
        <taxon>Spiralia</taxon>
        <taxon>Lophotrochozoa</taxon>
        <taxon>Mollusca</taxon>
        <taxon>Gastropoda</taxon>
        <taxon>Heterobranchia</taxon>
        <taxon>Euthyneura</taxon>
        <taxon>Panpulmonata</taxon>
        <taxon>Sacoglossa</taxon>
        <taxon>Placobranchoidea</taxon>
        <taxon>Plakobranchidae</taxon>
        <taxon>Elysia</taxon>
    </lineage>
</organism>
<evidence type="ECO:0008006" key="4">
    <source>
        <dbReference type="Google" id="ProtNLM"/>
    </source>
</evidence>
<evidence type="ECO:0000313" key="2">
    <source>
        <dbReference type="EMBL" id="GFR71079.1"/>
    </source>
</evidence>
<feature type="signal peptide" evidence="1">
    <location>
        <begin position="1"/>
        <end position="18"/>
    </location>
</feature>
<feature type="chain" id="PRO_5043797532" description="EGF-like domain-containing protein" evidence="1">
    <location>
        <begin position="19"/>
        <end position="398"/>
    </location>
</feature>
<sequence>MKELVLLLMFVACGLTSGQNLPTFHRCNWCGVNAVCQANSFCRCPPGWLGNPYFLCYLSSVYDVCQICDDPVLTTQNNDNVAVSYFNGTFLVDQAERLRNRFCRVRVFESRERVKGKSVPRCIRVRIDLKTANGRPICSFAFKVFATADMNGNIQWRVETGQANPAGDNVVIQRNPWGTLDNNNRRRRTLRLCNCPVLFQVTRGNILNIRITCCRHMIGIRPFVKKLDWLKTGVFIKSPRRNPQSLPPGTLPRTLPLCLKPGVSVSSVTERLGLISRRHAMSFLALTNLPDNLASESSARTAMTEALFRCTPEELQNLFEDTDFIINSAPFIREISGDIAGYETMMQMVRYAAEWFCDGNADSCRAILSAIEDDASGLVNNPAKYPKVAAFVARNCTA</sequence>
<dbReference type="Proteomes" id="UP000762676">
    <property type="component" value="Unassembled WGS sequence"/>
</dbReference>
<proteinExistence type="predicted"/>